<accession>A0ABR2KF85</accession>
<dbReference type="EMBL" id="JAPFFF010000005">
    <property type="protein sequence ID" value="KAK8889785.1"/>
    <property type="molecule type" value="Genomic_DNA"/>
</dbReference>
<feature type="coiled-coil region" evidence="1">
    <location>
        <begin position="80"/>
        <end position="115"/>
    </location>
</feature>
<protein>
    <recommendedName>
        <fullName evidence="4">F5/8 type C domain-containing protein</fullName>
    </recommendedName>
</protein>
<dbReference type="SUPFAM" id="SSF49785">
    <property type="entry name" value="Galactose-binding domain-like"/>
    <property type="match status" value="1"/>
</dbReference>
<dbReference type="InterPro" id="IPR008979">
    <property type="entry name" value="Galactose-bd-like_sf"/>
</dbReference>
<reference evidence="2 3" key="1">
    <citation type="submission" date="2024-04" db="EMBL/GenBank/DDBJ databases">
        <title>Tritrichomonas musculus Genome.</title>
        <authorList>
            <person name="Alves-Ferreira E."/>
            <person name="Grigg M."/>
            <person name="Lorenzi H."/>
            <person name="Galac M."/>
        </authorList>
    </citation>
    <scope>NUCLEOTIDE SEQUENCE [LARGE SCALE GENOMIC DNA]</scope>
    <source>
        <strain evidence="2 3">EAF2021</strain>
    </source>
</reference>
<evidence type="ECO:0000313" key="2">
    <source>
        <dbReference type="EMBL" id="KAK8889785.1"/>
    </source>
</evidence>
<proteinExistence type="predicted"/>
<evidence type="ECO:0000256" key="1">
    <source>
        <dbReference type="SAM" id="Coils"/>
    </source>
</evidence>
<evidence type="ECO:0000313" key="3">
    <source>
        <dbReference type="Proteomes" id="UP001470230"/>
    </source>
</evidence>
<keyword evidence="3" id="KW-1185">Reference proteome</keyword>
<name>A0ABR2KF85_9EUKA</name>
<gene>
    <name evidence="2" type="ORF">M9Y10_034539</name>
</gene>
<dbReference type="Proteomes" id="UP001470230">
    <property type="component" value="Unassembled WGS sequence"/>
</dbReference>
<organism evidence="2 3">
    <name type="scientific">Tritrichomonas musculus</name>
    <dbReference type="NCBI Taxonomy" id="1915356"/>
    <lineage>
        <taxon>Eukaryota</taxon>
        <taxon>Metamonada</taxon>
        <taxon>Parabasalia</taxon>
        <taxon>Tritrichomonadida</taxon>
        <taxon>Tritrichomonadidae</taxon>
        <taxon>Tritrichomonas</taxon>
    </lineage>
</organism>
<keyword evidence="1" id="KW-0175">Coiled coil</keyword>
<sequence>MTFIYRYRFNDETMTIKYDQRLMYQTDFLHVIKKQLGIKTPLSIYYNGKLLRSSSIIFSNDERFIYDVTPKNKSIRYTHHQNEEEIIQDEEQETVKQNEQELEQNELHKQEQEVDINLVSRFTSEGIKNAFPLSDEMIANDEFDIIVDNEVIKTNIILASFISPIITKNIMADKTCRTLEIQLNSYLDDYEQFQLSFANLAILPHLKSQFSQQISTIEFNKMFVEKLKEILRMMKEGEISNFISMISNFFQKIQSTREKDIVLEFFVLIKIFFSFGNDFIIQLLTESFLKLYNQDIEINEEEELIKIIKIKKSITNGKILIEDYKKEIQYIQDNFLQMDPQIINEIDEILIEKAITSNRFQINDEDNFFYQIIKLKDEYAQYFLRFVVFSNLSYSAIGLFLKSFSLYDIDEQIWKSLSNRLLLPLDENSFVSNRSTFNNFRLLDKTFNYSKGHELEGLFDYLNKTYNGNAHLKKIIEITSNGDKFNHCYNLIDRDFSSYFYPKESDSAFIQFNFKRFKFSLNAYSLKSNQNQTNKLINWEIIGSNDLKNWYQIDEEHIGPWNGNFNIKNYQTKNSQAYQYIQIRIKGNDSSGENYLDLSGVEFFGSIQ</sequence>
<dbReference type="Gene3D" id="2.60.120.260">
    <property type="entry name" value="Galactose-binding domain-like"/>
    <property type="match status" value="1"/>
</dbReference>
<comment type="caution">
    <text evidence="2">The sequence shown here is derived from an EMBL/GenBank/DDBJ whole genome shotgun (WGS) entry which is preliminary data.</text>
</comment>
<evidence type="ECO:0008006" key="4">
    <source>
        <dbReference type="Google" id="ProtNLM"/>
    </source>
</evidence>